<evidence type="ECO:0000313" key="2">
    <source>
        <dbReference type="Proteomes" id="UP001177021"/>
    </source>
</evidence>
<proteinExistence type="predicted"/>
<sequence>MSDSTKSTPINDEINRSQSAMGMDSLVINAIPLSSIPPISPAKKVKKASKKEKLSQVSLNSSSPSASIKKTKKKSKKSRTESRRTFTMSELYIDPLPSSDVPTPVVNPAEDNVIASGKNSLNLGLDIPNTVETLDVEKPTVSENLGKSVPNSPIAVDANIGASTETNDDVAAESLKKTGPETHVAPSVATPDAAPNVVPDSADKETAADKVVNENPEVIIVNETTVSDKRLALERNLKDDIFQCQSVVEAIEYVASPEYRQVFVRGKCVKFSPTVINQHLQRSSDEVATLKVTDNEIF</sequence>
<gene>
    <name evidence="1" type="ORF">MILVUS5_LOCUS27254</name>
</gene>
<comment type="caution">
    <text evidence="1">The sequence shown here is derived from an EMBL/GenBank/DDBJ whole genome shotgun (WGS) entry which is preliminary data.</text>
</comment>
<dbReference type="Proteomes" id="UP001177021">
    <property type="component" value="Unassembled WGS sequence"/>
</dbReference>
<dbReference type="EMBL" id="CASHSV030000409">
    <property type="protein sequence ID" value="CAJ2661563.1"/>
    <property type="molecule type" value="Genomic_DNA"/>
</dbReference>
<name>A0ACB0L007_TRIPR</name>
<organism evidence="1 2">
    <name type="scientific">Trifolium pratense</name>
    <name type="common">Red clover</name>
    <dbReference type="NCBI Taxonomy" id="57577"/>
    <lineage>
        <taxon>Eukaryota</taxon>
        <taxon>Viridiplantae</taxon>
        <taxon>Streptophyta</taxon>
        <taxon>Embryophyta</taxon>
        <taxon>Tracheophyta</taxon>
        <taxon>Spermatophyta</taxon>
        <taxon>Magnoliopsida</taxon>
        <taxon>eudicotyledons</taxon>
        <taxon>Gunneridae</taxon>
        <taxon>Pentapetalae</taxon>
        <taxon>rosids</taxon>
        <taxon>fabids</taxon>
        <taxon>Fabales</taxon>
        <taxon>Fabaceae</taxon>
        <taxon>Papilionoideae</taxon>
        <taxon>50 kb inversion clade</taxon>
        <taxon>NPAAA clade</taxon>
        <taxon>Hologalegina</taxon>
        <taxon>IRL clade</taxon>
        <taxon>Trifolieae</taxon>
        <taxon>Trifolium</taxon>
    </lineage>
</organism>
<evidence type="ECO:0000313" key="1">
    <source>
        <dbReference type="EMBL" id="CAJ2661563.1"/>
    </source>
</evidence>
<protein>
    <submittedName>
        <fullName evidence="1">Uncharacterized protein</fullName>
    </submittedName>
</protein>
<keyword evidence="2" id="KW-1185">Reference proteome</keyword>
<reference evidence="1" key="1">
    <citation type="submission" date="2023-10" db="EMBL/GenBank/DDBJ databases">
        <authorList>
            <person name="Rodriguez Cubillos JULIANA M."/>
            <person name="De Vega J."/>
        </authorList>
    </citation>
    <scope>NUCLEOTIDE SEQUENCE</scope>
</reference>
<accession>A0ACB0L007</accession>